<reference evidence="12 13" key="1">
    <citation type="journal article" date="2018" name="Gigascience">
        <title>Genomes of trombidid mites reveal novel predicted allergens and laterally-transferred genes associated with secondary metabolism.</title>
        <authorList>
            <person name="Dong X."/>
            <person name="Chaisiri K."/>
            <person name="Xia D."/>
            <person name="Armstrong S.D."/>
            <person name="Fang Y."/>
            <person name="Donnelly M.J."/>
            <person name="Kadowaki T."/>
            <person name="McGarry J.W."/>
            <person name="Darby A.C."/>
            <person name="Makepeace B.L."/>
        </authorList>
    </citation>
    <scope>NUCLEOTIDE SEQUENCE [LARGE SCALE GENOMIC DNA]</scope>
    <source>
        <strain evidence="12">UoL-WK</strain>
    </source>
</reference>
<evidence type="ECO:0000259" key="11">
    <source>
        <dbReference type="PROSITE" id="PS50262"/>
    </source>
</evidence>
<dbReference type="GO" id="GO:0005886">
    <property type="term" value="C:plasma membrane"/>
    <property type="evidence" value="ECO:0007669"/>
    <property type="project" value="UniProtKB-SubCell"/>
</dbReference>
<accession>A0A443R227</accession>
<proteinExistence type="inferred from homology"/>
<evidence type="ECO:0000256" key="6">
    <source>
        <dbReference type="ARBA" id="ARBA00023040"/>
    </source>
</evidence>
<evidence type="ECO:0000313" key="12">
    <source>
        <dbReference type="EMBL" id="RWS09339.1"/>
    </source>
</evidence>
<dbReference type="PANTHER" id="PTHR46925">
    <property type="entry name" value="G-PROTEIN COUPLED RECEPTOR TKR-1-RELATED"/>
    <property type="match status" value="1"/>
</dbReference>
<comment type="subcellular location">
    <subcellularLocation>
        <location evidence="1">Cell membrane</location>
        <topology evidence="1">Multi-pass membrane protein</topology>
    </subcellularLocation>
</comment>
<evidence type="ECO:0000313" key="13">
    <source>
        <dbReference type="Proteomes" id="UP000285301"/>
    </source>
</evidence>
<gene>
    <name evidence="12" type="ORF">B4U79_04313</name>
</gene>
<evidence type="ECO:0000256" key="5">
    <source>
        <dbReference type="ARBA" id="ARBA00022989"/>
    </source>
</evidence>
<dbReference type="InterPro" id="IPR017452">
    <property type="entry name" value="GPCR_Rhodpsn_7TM"/>
</dbReference>
<evidence type="ECO:0000256" key="9">
    <source>
        <dbReference type="ARBA" id="ARBA00023224"/>
    </source>
</evidence>
<protein>
    <submittedName>
        <fullName evidence="12">Tachykinin-like peptides receptor 99D</fullName>
    </submittedName>
</protein>
<dbReference type="STRING" id="1965070.A0A443R227"/>
<dbReference type="PANTHER" id="PTHR46925:SF2">
    <property type="entry name" value="G-PROTEIN COUPLED RECEPTOR TKR-1-RELATED"/>
    <property type="match status" value="1"/>
</dbReference>
<dbReference type="GO" id="GO:0004995">
    <property type="term" value="F:tachykinin receptor activity"/>
    <property type="evidence" value="ECO:0007669"/>
    <property type="project" value="InterPro"/>
</dbReference>
<dbReference type="Gene3D" id="1.20.1070.10">
    <property type="entry name" value="Rhodopsin 7-helix transmembrane proteins"/>
    <property type="match status" value="1"/>
</dbReference>
<feature type="non-terminal residue" evidence="12">
    <location>
        <position position="120"/>
    </location>
</feature>
<dbReference type="PROSITE" id="PS50262">
    <property type="entry name" value="G_PROTEIN_RECEP_F1_2"/>
    <property type="match status" value="1"/>
</dbReference>
<evidence type="ECO:0000256" key="7">
    <source>
        <dbReference type="ARBA" id="ARBA00023136"/>
    </source>
</evidence>
<dbReference type="InterPro" id="IPR000276">
    <property type="entry name" value="GPCR_Rhodpsn"/>
</dbReference>
<keyword evidence="7 10" id="KW-0472">Membrane</keyword>
<evidence type="ECO:0000256" key="1">
    <source>
        <dbReference type="ARBA" id="ARBA00004651"/>
    </source>
</evidence>
<sequence length="120" mass="13832">MAIMHPLKPRMSKTTTLNITICIWILSTILSFPNILYSTTQSEYFTNGDYRVICFNMWPDGYSSESSADYIYNVIIWIVAYVIPISSMTFTYFRVGRELWGSQSIGECTAKQIESVQSKR</sequence>
<evidence type="ECO:0000256" key="8">
    <source>
        <dbReference type="ARBA" id="ARBA00023170"/>
    </source>
</evidence>
<keyword evidence="6" id="KW-0297">G-protein coupled receptor</keyword>
<dbReference type="InterPro" id="IPR001681">
    <property type="entry name" value="Neurokn_rcpt"/>
</dbReference>
<keyword evidence="9" id="KW-0807">Transducer</keyword>
<keyword evidence="13" id="KW-1185">Reference proteome</keyword>
<feature type="transmembrane region" description="Helical" evidence="10">
    <location>
        <begin position="70"/>
        <end position="93"/>
    </location>
</feature>
<name>A0A443R227_9ACAR</name>
<keyword evidence="3" id="KW-1003">Cell membrane</keyword>
<keyword evidence="4 10" id="KW-0812">Transmembrane</keyword>
<feature type="transmembrane region" description="Helical" evidence="10">
    <location>
        <begin position="16"/>
        <end position="37"/>
    </location>
</feature>
<evidence type="ECO:0000256" key="10">
    <source>
        <dbReference type="SAM" id="Phobius"/>
    </source>
</evidence>
<keyword evidence="8 12" id="KW-0675">Receptor</keyword>
<organism evidence="12 13">
    <name type="scientific">Dinothrombium tinctorium</name>
    <dbReference type="NCBI Taxonomy" id="1965070"/>
    <lineage>
        <taxon>Eukaryota</taxon>
        <taxon>Metazoa</taxon>
        <taxon>Ecdysozoa</taxon>
        <taxon>Arthropoda</taxon>
        <taxon>Chelicerata</taxon>
        <taxon>Arachnida</taxon>
        <taxon>Acari</taxon>
        <taxon>Acariformes</taxon>
        <taxon>Trombidiformes</taxon>
        <taxon>Prostigmata</taxon>
        <taxon>Anystina</taxon>
        <taxon>Parasitengona</taxon>
        <taxon>Trombidioidea</taxon>
        <taxon>Trombidiidae</taxon>
        <taxon>Dinothrombium</taxon>
    </lineage>
</organism>
<dbReference type="AlphaFoldDB" id="A0A443R227"/>
<evidence type="ECO:0000256" key="4">
    <source>
        <dbReference type="ARBA" id="ARBA00022692"/>
    </source>
</evidence>
<comment type="caution">
    <text evidence="12">The sequence shown here is derived from an EMBL/GenBank/DDBJ whole genome shotgun (WGS) entry which is preliminary data.</text>
</comment>
<dbReference type="SUPFAM" id="SSF81321">
    <property type="entry name" value="Family A G protein-coupled receptor-like"/>
    <property type="match status" value="1"/>
</dbReference>
<evidence type="ECO:0000256" key="3">
    <source>
        <dbReference type="ARBA" id="ARBA00022475"/>
    </source>
</evidence>
<dbReference type="OrthoDB" id="5981855at2759"/>
<evidence type="ECO:0000256" key="2">
    <source>
        <dbReference type="ARBA" id="ARBA00010663"/>
    </source>
</evidence>
<keyword evidence="5 10" id="KW-1133">Transmembrane helix</keyword>
<comment type="similarity">
    <text evidence="2">Belongs to the G-protein coupled receptor 1 family.</text>
</comment>
<dbReference type="Pfam" id="PF00001">
    <property type="entry name" value="7tm_1"/>
    <property type="match status" value="1"/>
</dbReference>
<dbReference type="Proteomes" id="UP000285301">
    <property type="component" value="Unassembled WGS sequence"/>
</dbReference>
<feature type="domain" description="G-protein coupled receptors family 1 profile" evidence="11">
    <location>
        <begin position="1"/>
        <end position="120"/>
    </location>
</feature>
<dbReference type="EMBL" id="NCKU01002559">
    <property type="protein sequence ID" value="RWS09339.1"/>
    <property type="molecule type" value="Genomic_DNA"/>
</dbReference>